<proteinExistence type="predicted"/>
<dbReference type="RefSeq" id="WP_115621778.1">
    <property type="nucleotide sequence ID" value="NZ_UFVR01000004.1"/>
</dbReference>
<name>A0A381FQH7_9FLAO</name>
<feature type="compositionally biased region" description="Gly residues" evidence="1">
    <location>
        <begin position="234"/>
        <end position="260"/>
    </location>
</feature>
<sequence length="673" mass="74049">MKNKFILRLLMIAILVITIHSCRDSEILAEHDNASHGNSTQLKLSSKKIRLEQSKHKLLLKNELERATNNLKKIKTNVFGKNVDYTNNILIDTDNVTFIENGPNFHTYTFNLIRENAPEDAPIENLVLAPMFDGTYKEILISYNLTIQEKKAILRGENLSTKGKSHIMELNGGTFNLAPAKSQNCSWVEADSYTWCSEGVHHNGEGSGSCSAGVKSQLIKVTLLKCESVDDGSGNTGGGGSSGGSGGGGNPGGGGSGGGTPTEPCNGNGVATGPLDPSTDIGDGSDCTGIPTIPTLSTFFKYVKNLPADLKAIIDDAANNDFYDGLKNYYDASFASEDSKNIIRWALAFKQNNSITWQEFLPMLGVASTLIAENPDIISPEQIFTRMVDLDNAVKLNPNLLLDIDCAQLSQLDDWSAIANHSVPQTVKDKMQNIKNQTSYYNNWMITDLDDGLGARLNMDLFPVKITTMPNKPGTNQKYTTEEFFQFFRKNINLFAEKFSPIKDDSYGIDDTALWFSNNPLGALIHIKIPADDGTVVCSGYYSNTWIFSTVKAPLDWYHDGIHPVAGNRAFSYYTNPNDGSVTIYTRGVDRVSRNYSDNTAVLNHILLNFTIEQAAFMGADNLWTDMQEKLKKYIEDNGGQAGIVPAVKYRPKYSKIKDYIKGKLPITSLSCN</sequence>
<organism evidence="2 3">
    <name type="scientific">Chryseobacterium indoltheticum</name>
    <dbReference type="NCBI Taxonomy" id="254"/>
    <lineage>
        <taxon>Bacteria</taxon>
        <taxon>Pseudomonadati</taxon>
        <taxon>Bacteroidota</taxon>
        <taxon>Flavobacteriia</taxon>
        <taxon>Flavobacteriales</taxon>
        <taxon>Weeksellaceae</taxon>
        <taxon>Chryseobacterium group</taxon>
        <taxon>Chryseobacterium</taxon>
    </lineage>
</organism>
<dbReference type="EMBL" id="UFVR01000004">
    <property type="protein sequence ID" value="SUX48772.1"/>
    <property type="molecule type" value="Genomic_DNA"/>
</dbReference>
<gene>
    <name evidence="2" type="ORF">NCTC13532_04383</name>
</gene>
<evidence type="ECO:0000313" key="2">
    <source>
        <dbReference type="EMBL" id="SUX48772.1"/>
    </source>
</evidence>
<reference evidence="2 3" key="1">
    <citation type="submission" date="2018-06" db="EMBL/GenBank/DDBJ databases">
        <authorList>
            <consortium name="Pathogen Informatics"/>
            <person name="Doyle S."/>
        </authorList>
    </citation>
    <scope>NUCLEOTIDE SEQUENCE [LARGE SCALE GENOMIC DNA]</scope>
    <source>
        <strain evidence="2 3">NCTC13532</strain>
    </source>
</reference>
<protein>
    <submittedName>
        <fullName evidence="2">Uncharacterized protein</fullName>
    </submittedName>
</protein>
<accession>A0A381FQH7</accession>
<dbReference type="AlphaFoldDB" id="A0A381FQH7"/>
<evidence type="ECO:0000313" key="3">
    <source>
        <dbReference type="Proteomes" id="UP000254282"/>
    </source>
</evidence>
<dbReference type="Proteomes" id="UP000254282">
    <property type="component" value="Unassembled WGS sequence"/>
</dbReference>
<evidence type="ECO:0000256" key="1">
    <source>
        <dbReference type="SAM" id="MobiDB-lite"/>
    </source>
</evidence>
<feature type="region of interest" description="Disordered" evidence="1">
    <location>
        <begin position="232"/>
        <end position="283"/>
    </location>
</feature>